<name>A0A852Z9Z1_9ACTN</name>
<organism evidence="10 11">
    <name type="scientific">Actinopolymorpha rutila</name>
    <dbReference type="NCBI Taxonomy" id="446787"/>
    <lineage>
        <taxon>Bacteria</taxon>
        <taxon>Bacillati</taxon>
        <taxon>Actinomycetota</taxon>
        <taxon>Actinomycetes</taxon>
        <taxon>Propionibacteriales</taxon>
        <taxon>Actinopolymorphaceae</taxon>
        <taxon>Actinopolymorpha</taxon>
    </lineage>
</organism>
<keyword evidence="6 7" id="KW-0961">Cell wall biogenesis/degradation</keyword>
<dbReference type="PANTHER" id="PTHR30582:SF2">
    <property type="entry name" value="L,D-TRANSPEPTIDASE YCIB-RELATED"/>
    <property type="match status" value="1"/>
</dbReference>
<dbReference type="AlphaFoldDB" id="A0A852Z9Z1"/>
<keyword evidence="5" id="KW-0012">Acyltransferase</keyword>
<keyword evidence="2" id="KW-0808">Transferase</keyword>
<dbReference type="EMBL" id="JACBZH010000001">
    <property type="protein sequence ID" value="NYH89724.1"/>
    <property type="molecule type" value="Genomic_DNA"/>
</dbReference>
<dbReference type="GO" id="GO:0016746">
    <property type="term" value="F:acyltransferase activity"/>
    <property type="evidence" value="ECO:0007669"/>
    <property type="project" value="UniProtKB-KW"/>
</dbReference>
<dbReference type="InterPro" id="IPR005490">
    <property type="entry name" value="LD_TPept_cat_dom"/>
</dbReference>
<keyword evidence="4 7" id="KW-0573">Peptidoglycan synthesis</keyword>
<evidence type="ECO:0000259" key="9">
    <source>
        <dbReference type="PROSITE" id="PS52029"/>
    </source>
</evidence>
<dbReference type="Pfam" id="PF03734">
    <property type="entry name" value="YkuD"/>
    <property type="match status" value="1"/>
</dbReference>
<dbReference type="Gene3D" id="2.60.40.3780">
    <property type="match status" value="1"/>
</dbReference>
<evidence type="ECO:0000256" key="5">
    <source>
        <dbReference type="ARBA" id="ARBA00023315"/>
    </source>
</evidence>
<dbReference type="GO" id="GO:0008360">
    <property type="term" value="P:regulation of cell shape"/>
    <property type="evidence" value="ECO:0007669"/>
    <property type="project" value="UniProtKB-UniRule"/>
</dbReference>
<dbReference type="GO" id="GO:0071972">
    <property type="term" value="F:peptidoglycan L,D-transpeptidase activity"/>
    <property type="evidence" value="ECO:0007669"/>
    <property type="project" value="TreeGrafter"/>
</dbReference>
<feature type="domain" description="L,D-TPase catalytic" evidence="9">
    <location>
        <begin position="238"/>
        <end position="359"/>
    </location>
</feature>
<feature type="active site" description="Nucleophile" evidence="7">
    <location>
        <position position="335"/>
    </location>
</feature>
<dbReference type="GO" id="GO:0071555">
    <property type="term" value="P:cell wall organization"/>
    <property type="evidence" value="ECO:0007669"/>
    <property type="project" value="UniProtKB-UniRule"/>
</dbReference>
<keyword evidence="10" id="KW-0449">Lipoprotein</keyword>
<dbReference type="InterPro" id="IPR050979">
    <property type="entry name" value="LD-transpeptidase"/>
</dbReference>
<dbReference type="Gene3D" id="2.60.40.3710">
    <property type="match status" value="1"/>
</dbReference>
<feature type="region of interest" description="Disordered" evidence="8">
    <location>
        <begin position="18"/>
        <end position="41"/>
    </location>
</feature>
<dbReference type="CDD" id="cd16913">
    <property type="entry name" value="YkuD_like"/>
    <property type="match status" value="1"/>
</dbReference>
<dbReference type="Pfam" id="PF17964">
    <property type="entry name" value="Big_10"/>
    <property type="match status" value="1"/>
</dbReference>
<dbReference type="GO" id="GO:0018104">
    <property type="term" value="P:peptidoglycan-protein cross-linking"/>
    <property type="evidence" value="ECO:0007669"/>
    <property type="project" value="TreeGrafter"/>
</dbReference>
<dbReference type="SUPFAM" id="SSF141523">
    <property type="entry name" value="L,D-transpeptidase catalytic domain-like"/>
    <property type="match status" value="1"/>
</dbReference>
<keyword evidence="11" id="KW-1185">Reference proteome</keyword>
<dbReference type="InterPro" id="IPR038063">
    <property type="entry name" value="Transpep_catalytic_dom"/>
</dbReference>
<dbReference type="PANTHER" id="PTHR30582">
    <property type="entry name" value="L,D-TRANSPEPTIDASE"/>
    <property type="match status" value="1"/>
</dbReference>
<dbReference type="CDD" id="cd13432">
    <property type="entry name" value="LDT_IgD_like_2"/>
    <property type="match status" value="1"/>
</dbReference>
<dbReference type="Gene3D" id="2.40.440.10">
    <property type="entry name" value="L,D-transpeptidase catalytic domain-like"/>
    <property type="match status" value="1"/>
</dbReference>
<evidence type="ECO:0000256" key="3">
    <source>
        <dbReference type="ARBA" id="ARBA00022960"/>
    </source>
</evidence>
<reference evidence="10 11" key="1">
    <citation type="submission" date="2020-07" db="EMBL/GenBank/DDBJ databases">
        <title>Sequencing the genomes of 1000 actinobacteria strains.</title>
        <authorList>
            <person name="Klenk H.-P."/>
        </authorList>
    </citation>
    <scope>NUCLEOTIDE SEQUENCE [LARGE SCALE GENOMIC DNA]</scope>
    <source>
        <strain evidence="10 11">DSM 18448</strain>
    </source>
</reference>
<accession>A0A852Z9Z1</accession>
<evidence type="ECO:0000313" key="10">
    <source>
        <dbReference type="EMBL" id="NYH89724.1"/>
    </source>
</evidence>
<evidence type="ECO:0000256" key="6">
    <source>
        <dbReference type="ARBA" id="ARBA00023316"/>
    </source>
</evidence>
<feature type="active site" description="Proton donor/acceptor" evidence="7">
    <location>
        <position position="317"/>
    </location>
</feature>
<comment type="pathway">
    <text evidence="1 7">Cell wall biogenesis; peptidoglycan biosynthesis.</text>
</comment>
<evidence type="ECO:0000256" key="8">
    <source>
        <dbReference type="SAM" id="MobiDB-lite"/>
    </source>
</evidence>
<evidence type="ECO:0000313" key="11">
    <source>
        <dbReference type="Proteomes" id="UP000579605"/>
    </source>
</evidence>
<evidence type="ECO:0000256" key="2">
    <source>
        <dbReference type="ARBA" id="ARBA00022679"/>
    </source>
</evidence>
<proteinExistence type="predicted"/>
<evidence type="ECO:0000256" key="4">
    <source>
        <dbReference type="ARBA" id="ARBA00022984"/>
    </source>
</evidence>
<dbReference type="GO" id="GO:0005576">
    <property type="term" value="C:extracellular region"/>
    <property type="evidence" value="ECO:0007669"/>
    <property type="project" value="TreeGrafter"/>
</dbReference>
<comment type="caution">
    <text evidence="10">The sequence shown here is derived from an EMBL/GenBank/DDBJ whole genome shotgun (WGS) entry which is preliminary data.</text>
</comment>
<dbReference type="Proteomes" id="UP000579605">
    <property type="component" value="Unassembled WGS sequence"/>
</dbReference>
<protein>
    <submittedName>
        <fullName evidence="10">Lipoprotein-anchoring transpeptidase ErfK/SrfK</fullName>
    </submittedName>
</protein>
<gene>
    <name evidence="10" type="ORF">F4554_002362</name>
</gene>
<sequence length="389" mass="41979">MAALLAMVLVVGCQSKSTSEPIEANANPGKHSAATPKKTTPPVKIALSGKKSAKVALSDPVKVSASGGKLEKVTVTSEGVDDLQGTLNAARTVWTAKAGALLPGRTYKVTASAKNAHGRATDLSQSFTTAPPAKVLGTDVTPLNGYNVGVGMPIIVKFTEPVTDRAAAQKRLVLETSKPVEGAWHWFNDSEVHYRPKTYWPAHTNVTLKVNTKDFDAGNGAWGIRDKVRTFSITNSVVTKVDLDRTHTAKVYIDGKLARTIPVTGGKKGWRTRSGTKVILEKREKVLFKNEAIGEKEHYRLIGRWALRLTWSGEFLHTAPWSVHSQGHANTSHGCVGMNLKNSGWLWHVSHVGDPVEVSSKDGSPMQTTGNGYGDWNVSWSDWKAGSAL</sequence>
<dbReference type="InterPro" id="IPR041280">
    <property type="entry name" value="Big_10"/>
</dbReference>
<evidence type="ECO:0000256" key="1">
    <source>
        <dbReference type="ARBA" id="ARBA00004752"/>
    </source>
</evidence>
<evidence type="ECO:0000256" key="7">
    <source>
        <dbReference type="PROSITE-ProRule" id="PRU01373"/>
    </source>
</evidence>
<dbReference type="UniPathway" id="UPA00219"/>
<dbReference type="PROSITE" id="PS52029">
    <property type="entry name" value="LD_TPASE"/>
    <property type="match status" value="1"/>
</dbReference>
<keyword evidence="3 7" id="KW-0133">Cell shape</keyword>